<protein>
    <submittedName>
        <fullName evidence="1">Uncharacterized protein</fullName>
    </submittedName>
</protein>
<keyword evidence="2" id="KW-1185">Reference proteome</keyword>
<dbReference type="EMBL" id="JWZT01003647">
    <property type="protein sequence ID" value="KII65981.1"/>
    <property type="molecule type" value="Genomic_DNA"/>
</dbReference>
<accession>A0A0C2MFN1</accession>
<reference evidence="1 2" key="1">
    <citation type="journal article" date="2014" name="Genome Biol. Evol.">
        <title>The genome of the myxosporean Thelohanellus kitauei shows adaptations to nutrient acquisition within its fish host.</title>
        <authorList>
            <person name="Yang Y."/>
            <person name="Xiong J."/>
            <person name="Zhou Z."/>
            <person name="Huo F."/>
            <person name="Miao W."/>
            <person name="Ran C."/>
            <person name="Liu Y."/>
            <person name="Zhang J."/>
            <person name="Feng J."/>
            <person name="Wang M."/>
            <person name="Wang M."/>
            <person name="Wang L."/>
            <person name="Yao B."/>
        </authorList>
    </citation>
    <scope>NUCLEOTIDE SEQUENCE [LARGE SCALE GENOMIC DNA]</scope>
    <source>
        <strain evidence="1">Wuqing</strain>
    </source>
</reference>
<evidence type="ECO:0000313" key="2">
    <source>
        <dbReference type="Proteomes" id="UP000031668"/>
    </source>
</evidence>
<dbReference type="Proteomes" id="UP000031668">
    <property type="component" value="Unassembled WGS sequence"/>
</dbReference>
<sequence length="138" mass="16230">MNTNKNKRRRKLTKSNLYTIIGLATTNFELNPDSCSPLLNSYLSPARKHFLFLKNETKYYHIFFKSPEHKQNDLLSSMNDNLETQRSYLKIFCTHNLLIASTKPDSLVGQIDTVFHNFWTVCFAERYNVNCVWVILVF</sequence>
<dbReference type="AlphaFoldDB" id="A0A0C2MFN1"/>
<gene>
    <name evidence="1" type="ORF">RF11_15794</name>
</gene>
<name>A0A0C2MFN1_THEKT</name>
<evidence type="ECO:0000313" key="1">
    <source>
        <dbReference type="EMBL" id="KII65981.1"/>
    </source>
</evidence>
<proteinExistence type="predicted"/>
<comment type="caution">
    <text evidence="1">The sequence shown here is derived from an EMBL/GenBank/DDBJ whole genome shotgun (WGS) entry which is preliminary data.</text>
</comment>
<organism evidence="1 2">
    <name type="scientific">Thelohanellus kitauei</name>
    <name type="common">Myxosporean</name>
    <dbReference type="NCBI Taxonomy" id="669202"/>
    <lineage>
        <taxon>Eukaryota</taxon>
        <taxon>Metazoa</taxon>
        <taxon>Cnidaria</taxon>
        <taxon>Myxozoa</taxon>
        <taxon>Myxosporea</taxon>
        <taxon>Bivalvulida</taxon>
        <taxon>Platysporina</taxon>
        <taxon>Myxobolidae</taxon>
        <taxon>Thelohanellus</taxon>
    </lineage>
</organism>